<keyword evidence="1 3" id="KW-0378">Hydrolase</keyword>
<dbReference type="EMBL" id="JABELX010000014">
    <property type="protein sequence ID" value="NNH74533.1"/>
    <property type="molecule type" value="Genomic_DNA"/>
</dbReference>
<evidence type="ECO:0000259" key="2">
    <source>
        <dbReference type="Pfam" id="PF00857"/>
    </source>
</evidence>
<comment type="caution">
    <text evidence="3">The sequence shown here is derived from an EMBL/GenBank/DDBJ whole genome shotgun (WGS) entry which is preliminary data.</text>
</comment>
<dbReference type="InterPro" id="IPR050272">
    <property type="entry name" value="Isochorismatase-like_hydrls"/>
</dbReference>
<protein>
    <submittedName>
        <fullName evidence="3">Cysteine hydrolase</fullName>
    </submittedName>
</protein>
<dbReference type="InterPro" id="IPR000868">
    <property type="entry name" value="Isochorismatase-like_dom"/>
</dbReference>
<dbReference type="PANTHER" id="PTHR43540">
    <property type="entry name" value="PEROXYUREIDOACRYLATE/UREIDOACRYLATE AMIDOHYDROLASE-RELATED"/>
    <property type="match status" value="1"/>
</dbReference>
<organism evidence="3 4">
    <name type="scientific">Nocardia uniformis</name>
    <dbReference type="NCBI Taxonomy" id="53432"/>
    <lineage>
        <taxon>Bacteria</taxon>
        <taxon>Bacillati</taxon>
        <taxon>Actinomycetota</taxon>
        <taxon>Actinomycetes</taxon>
        <taxon>Mycobacteriales</taxon>
        <taxon>Nocardiaceae</taxon>
        <taxon>Nocardia</taxon>
    </lineage>
</organism>
<proteinExistence type="predicted"/>
<accession>A0A849C710</accession>
<dbReference type="Gene3D" id="3.40.50.850">
    <property type="entry name" value="Isochorismatase-like"/>
    <property type="match status" value="1"/>
</dbReference>
<sequence length="205" mass="21517">MMLEPAHTAVLAVHWQVNIIRPEGFFGPMLAEPVAISGVVDRATALHEAMLSAGLPLVFARFSIPVGGGGLVRNTGFMRSVAAAQTEFRPDSPGSQIVPEMVEQAAAAAVFDNQKLSALAGSALPHWLTARGIDTLLITGVATNMAVEQTARHGTDFGFFVHPIADCVAAATPESHATSLANLELVTAGCLSSGQVFEQLHVTRH</sequence>
<dbReference type="RefSeq" id="WP_067516281.1">
    <property type="nucleotide sequence ID" value="NZ_JABELX010000014.1"/>
</dbReference>
<dbReference type="Pfam" id="PF00857">
    <property type="entry name" value="Isochorismatase"/>
    <property type="match status" value="1"/>
</dbReference>
<reference evidence="3 4" key="1">
    <citation type="submission" date="2020-05" db="EMBL/GenBank/DDBJ databases">
        <title>MicrobeNet Type strains.</title>
        <authorList>
            <person name="Nicholson A.C."/>
        </authorList>
    </citation>
    <scope>NUCLEOTIDE SEQUENCE [LARGE SCALE GENOMIC DNA]</scope>
    <source>
        <strain evidence="3 4">JCM 3224</strain>
    </source>
</reference>
<evidence type="ECO:0000313" key="3">
    <source>
        <dbReference type="EMBL" id="NNH74533.1"/>
    </source>
</evidence>
<keyword evidence="4" id="KW-1185">Reference proteome</keyword>
<name>A0A849C710_9NOCA</name>
<evidence type="ECO:0000256" key="1">
    <source>
        <dbReference type="ARBA" id="ARBA00022801"/>
    </source>
</evidence>
<dbReference type="Proteomes" id="UP000586827">
    <property type="component" value="Unassembled WGS sequence"/>
</dbReference>
<dbReference type="SUPFAM" id="SSF52499">
    <property type="entry name" value="Isochorismatase-like hydrolases"/>
    <property type="match status" value="1"/>
</dbReference>
<gene>
    <name evidence="3" type="ORF">HLB23_32585</name>
</gene>
<dbReference type="InterPro" id="IPR036380">
    <property type="entry name" value="Isochorismatase-like_sf"/>
</dbReference>
<dbReference type="AlphaFoldDB" id="A0A849C710"/>
<dbReference type="CDD" id="cd00431">
    <property type="entry name" value="cysteine_hydrolases"/>
    <property type="match status" value="1"/>
</dbReference>
<dbReference type="GO" id="GO:0016787">
    <property type="term" value="F:hydrolase activity"/>
    <property type="evidence" value="ECO:0007669"/>
    <property type="project" value="UniProtKB-KW"/>
</dbReference>
<evidence type="ECO:0000313" key="4">
    <source>
        <dbReference type="Proteomes" id="UP000586827"/>
    </source>
</evidence>
<feature type="domain" description="Isochorismatase-like" evidence="2">
    <location>
        <begin position="8"/>
        <end position="192"/>
    </location>
</feature>